<dbReference type="EMBL" id="JBBPBM010000012">
    <property type="protein sequence ID" value="KAK8562277.1"/>
    <property type="molecule type" value="Genomic_DNA"/>
</dbReference>
<comment type="caution">
    <text evidence="3">The sequence shown here is derived from an EMBL/GenBank/DDBJ whole genome shotgun (WGS) entry which is preliminary data.</text>
</comment>
<proteinExistence type="predicted"/>
<dbReference type="PANTHER" id="PTHR18898">
    <property type="entry name" value="NUCLEOPROTEIN TPR-RELATED"/>
    <property type="match status" value="1"/>
</dbReference>
<reference evidence="3 4" key="1">
    <citation type="journal article" date="2024" name="G3 (Bethesda)">
        <title>Genome assembly of Hibiscus sabdariffa L. provides insights into metabolisms of medicinal natural products.</title>
        <authorList>
            <person name="Kim T."/>
        </authorList>
    </citation>
    <scope>NUCLEOTIDE SEQUENCE [LARGE SCALE GENOMIC DNA]</scope>
    <source>
        <strain evidence="3">TK-2024</strain>
        <tissue evidence="3">Old leaves</tissue>
    </source>
</reference>
<evidence type="ECO:0000259" key="2">
    <source>
        <dbReference type="Pfam" id="PF25481"/>
    </source>
</evidence>
<keyword evidence="4" id="KW-1185">Reference proteome</keyword>
<accession>A0ABR2EM69</accession>
<evidence type="ECO:0000313" key="4">
    <source>
        <dbReference type="Proteomes" id="UP001472677"/>
    </source>
</evidence>
<name>A0ABR2EM69_9ROSI</name>
<evidence type="ECO:0000313" key="3">
    <source>
        <dbReference type="EMBL" id="KAK8562277.1"/>
    </source>
</evidence>
<dbReference type="PANTHER" id="PTHR18898:SF2">
    <property type="entry name" value="NUCLEOPROTEIN TPR"/>
    <property type="match status" value="1"/>
</dbReference>
<feature type="domain" description="Nucleoprotein TPR/MPL1" evidence="2">
    <location>
        <begin position="23"/>
        <end position="87"/>
    </location>
</feature>
<dbReference type="Proteomes" id="UP001472677">
    <property type="component" value="Unassembled WGS sequence"/>
</dbReference>
<keyword evidence="1" id="KW-0175">Coiled coil</keyword>
<evidence type="ECO:0000256" key="1">
    <source>
        <dbReference type="SAM" id="Coils"/>
    </source>
</evidence>
<protein>
    <recommendedName>
        <fullName evidence="2">Nucleoprotein TPR/MPL1 domain-containing protein</fullName>
    </recommendedName>
</protein>
<dbReference type="Pfam" id="PF25481">
    <property type="entry name" value="Nucleoprot-TPR"/>
    <property type="match status" value="1"/>
</dbReference>
<gene>
    <name evidence="3" type="ORF">V6N12_010361</name>
</gene>
<sequence length="283" mass="32132">MLLEPERFSIQLRLNSSLLLLLEKELIERHNTWLNEELTAKVDNLIEIRRTHAELEADMSAKLADVEKQYNECSSSLNWHKERTKELETKLTSVQEYRLTTPLSFFNKKLVNELCSSKEVATSNEERFSAELSIANKLVDLYKESSEEWSRKAGELEGAIKALEMQLGQVQDDYKDRLEKEISAKKQVEKEMADLKVELEKYKAEIEAGRKENELNLLPLGNFTTQTLINSYDANDMVKDSHALVPKIPVGVSGTALAASVLFILCSFESLAGQNVCKISRGC</sequence>
<feature type="coiled-coil region" evidence="1">
    <location>
        <begin position="146"/>
        <end position="212"/>
    </location>
</feature>
<dbReference type="InterPro" id="IPR057577">
    <property type="entry name" value="Nucleoprot-TPR/MLP1_dom"/>
</dbReference>
<organism evidence="3 4">
    <name type="scientific">Hibiscus sabdariffa</name>
    <name type="common">roselle</name>
    <dbReference type="NCBI Taxonomy" id="183260"/>
    <lineage>
        <taxon>Eukaryota</taxon>
        <taxon>Viridiplantae</taxon>
        <taxon>Streptophyta</taxon>
        <taxon>Embryophyta</taxon>
        <taxon>Tracheophyta</taxon>
        <taxon>Spermatophyta</taxon>
        <taxon>Magnoliopsida</taxon>
        <taxon>eudicotyledons</taxon>
        <taxon>Gunneridae</taxon>
        <taxon>Pentapetalae</taxon>
        <taxon>rosids</taxon>
        <taxon>malvids</taxon>
        <taxon>Malvales</taxon>
        <taxon>Malvaceae</taxon>
        <taxon>Malvoideae</taxon>
        <taxon>Hibiscus</taxon>
    </lineage>
</organism>